<accession>A0AAV7QHW9</accession>
<proteinExistence type="predicted"/>
<reference evidence="1" key="1">
    <citation type="journal article" date="2022" name="bioRxiv">
        <title>Sequencing and chromosome-scale assembly of the giantPleurodeles waltlgenome.</title>
        <authorList>
            <person name="Brown T."/>
            <person name="Elewa A."/>
            <person name="Iarovenko S."/>
            <person name="Subramanian E."/>
            <person name="Araus A.J."/>
            <person name="Petzold A."/>
            <person name="Susuki M."/>
            <person name="Suzuki K.-i.T."/>
            <person name="Hayashi T."/>
            <person name="Toyoda A."/>
            <person name="Oliveira C."/>
            <person name="Osipova E."/>
            <person name="Leigh N.D."/>
            <person name="Simon A."/>
            <person name="Yun M.H."/>
        </authorList>
    </citation>
    <scope>NUCLEOTIDE SEQUENCE</scope>
    <source>
        <strain evidence="1">20211129_DDA</strain>
        <tissue evidence="1">Liver</tissue>
    </source>
</reference>
<comment type="caution">
    <text evidence="1">The sequence shown here is derived from an EMBL/GenBank/DDBJ whole genome shotgun (WGS) entry which is preliminary data.</text>
</comment>
<gene>
    <name evidence="1" type="ORF">NDU88_006400</name>
</gene>
<dbReference type="Proteomes" id="UP001066276">
    <property type="component" value="Chromosome 6"/>
</dbReference>
<sequence length="159" mass="17196">MGGVTAFFATVSDRLTAASGEQCRQCFPHGPPSRFCRPHPVCAPLAPLHPPFWGPGPRNYHLGSALHAPLLLVFGERGRCVGSRSMPSGLLFSGDPCQSSSPELPTPWVSSHAPQKVAYLTMTEASFDSWLGHSCLALEGNKEKPPVLEVQRLQYSDVE</sequence>
<name>A0AAV7QHW9_PLEWA</name>
<organism evidence="1 2">
    <name type="scientific">Pleurodeles waltl</name>
    <name type="common">Iberian ribbed newt</name>
    <dbReference type="NCBI Taxonomy" id="8319"/>
    <lineage>
        <taxon>Eukaryota</taxon>
        <taxon>Metazoa</taxon>
        <taxon>Chordata</taxon>
        <taxon>Craniata</taxon>
        <taxon>Vertebrata</taxon>
        <taxon>Euteleostomi</taxon>
        <taxon>Amphibia</taxon>
        <taxon>Batrachia</taxon>
        <taxon>Caudata</taxon>
        <taxon>Salamandroidea</taxon>
        <taxon>Salamandridae</taxon>
        <taxon>Pleurodelinae</taxon>
        <taxon>Pleurodeles</taxon>
    </lineage>
</organism>
<dbReference type="AlphaFoldDB" id="A0AAV7QHW9"/>
<protein>
    <submittedName>
        <fullName evidence="1">Uncharacterized protein</fullName>
    </submittedName>
</protein>
<evidence type="ECO:0000313" key="2">
    <source>
        <dbReference type="Proteomes" id="UP001066276"/>
    </source>
</evidence>
<keyword evidence="2" id="KW-1185">Reference proteome</keyword>
<evidence type="ECO:0000313" key="1">
    <source>
        <dbReference type="EMBL" id="KAJ1140039.1"/>
    </source>
</evidence>
<dbReference type="EMBL" id="JANPWB010000010">
    <property type="protein sequence ID" value="KAJ1140039.1"/>
    <property type="molecule type" value="Genomic_DNA"/>
</dbReference>